<feature type="compositionally biased region" description="Acidic residues" evidence="1">
    <location>
        <begin position="474"/>
        <end position="483"/>
    </location>
</feature>
<accession>A0A1W0WNH9</accession>
<reference evidence="3" key="1">
    <citation type="submission" date="2017-01" db="EMBL/GenBank/DDBJ databases">
        <title>Comparative genomics of anhydrobiosis in the tardigrade Hypsibius dujardini.</title>
        <authorList>
            <person name="Yoshida Y."/>
            <person name="Koutsovoulos G."/>
            <person name="Laetsch D."/>
            <person name="Stevens L."/>
            <person name="Kumar S."/>
            <person name="Horikawa D."/>
            <person name="Ishino K."/>
            <person name="Komine S."/>
            <person name="Tomita M."/>
            <person name="Blaxter M."/>
            <person name="Arakawa K."/>
        </authorList>
    </citation>
    <scope>NUCLEOTIDE SEQUENCE [LARGE SCALE GENOMIC DNA]</scope>
    <source>
        <strain evidence="3">Z151</strain>
    </source>
</reference>
<feature type="compositionally biased region" description="Acidic residues" evidence="1">
    <location>
        <begin position="684"/>
        <end position="693"/>
    </location>
</feature>
<dbReference type="Proteomes" id="UP000192578">
    <property type="component" value="Unassembled WGS sequence"/>
</dbReference>
<feature type="region of interest" description="Disordered" evidence="1">
    <location>
        <begin position="639"/>
        <end position="658"/>
    </location>
</feature>
<gene>
    <name evidence="2" type="ORF">BV898_09225</name>
</gene>
<comment type="caution">
    <text evidence="2">The sequence shown here is derived from an EMBL/GenBank/DDBJ whole genome shotgun (WGS) entry which is preliminary data.</text>
</comment>
<feature type="compositionally biased region" description="Polar residues" evidence="1">
    <location>
        <begin position="545"/>
        <end position="563"/>
    </location>
</feature>
<dbReference type="AlphaFoldDB" id="A0A1W0WNH9"/>
<name>A0A1W0WNH9_HYPEX</name>
<feature type="region of interest" description="Disordered" evidence="1">
    <location>
        <begin position="545"/>
        <end position="621"/>
    </location>
</feature>
<feature type="compositionally biased region" description="Basic and acidic residues" evidence="1">
    <location>
        <begin position="449"/>
        <end position="463"/>
    </location>
</feature>
<dbReference type="EMBL" id="MTYJ01000071">
    <property type="protein sequence ID" value="OQV16717.1"/>
    <property type="molecule type" value="Genomic_DNA"/>
</dbReference>
<feature type="compositionally biased region" description="Pro residues" evidence="1">
    <location>
        <begin position="485"/>
        <end position="496"/>
    </location>
</feature>
<feature type="compositionally biased region" description="Low complexity" evidence="1">
    <location>
        <begin position="591"/>
        <end position="602"/>
    </location>
</feature>
<feature type="compositionally biased region" description="Basic residues" evidence="1">
    <location>
        <begin position="670"/>
        <end position="679"/>
    </location>
</feature>
<evidence type="ECO:0000313" key="3">
    <source>
        <dbReference type="Proteomes" id="UP000192578"/>
    </source>
</evidence>
<feature type="compositionally biased region" description="Basic and acidic residues" evidence="1">
    <location>
        <begin position="226"/>
        <end position="238"/>
    </location>
</feature>
<sequence length="701" mass="76167">MPRAVAPESDEDYNDWEVDDITDREEGEDEEEEEIPVKKAPVKNKAPPTQAGASKNGKKAAVSLKSAKKPTGAGAVADSESDDDDDEEKKKDEIPEHILNEINSKPLRENLQYIRNHLEPEKVCKGFVRTRVTMIIAELQKLIYQAAERLPKAISTKKSKSQKVQTHPDLARLHLHLMRLWIGALTRTIDKCEMDKNSGMKAAAIIRNLLKVIDDLDQQVALHDSLRGYRREEPDRPPSPEVGCEEEADAADKVPVTKKAPGKSIGPSKRGRLSAGASKTAKAKRTICDDRSGSEEMEMSKSVGKGAKSTVAKRAVNGKVSGTADSDQVGSPELELSTASKKPATTKRAPVAAIANRNSDMKDDDDEDIALPPRKQPTRKVTVATVDGDSDEEMPPPIAPKTKLASALSKPKPNVADGNVSIAKEAPSRTPKRVLGGRTSRVPASVLAGDDRANREQAAEAIKKVAPNSVIGADDFEGEDSEAEMPPPKKSKPMPPQRELKGRVGQRSAPAREPSTESSIADPIEGDSDPEVVMGELNEIMNLLNNDQPSTLKPRSPVKTTEPITAPNVPVKSEPIRSRSASVEIMVSSGPRKAAPAVAASVSREESLELEPPSTTTVEKLCSVTDKPDPQMRRAVKLEDFGSSEEENAGLRTRSGRAKLEELPRGIHVSVKRRRRRRINASPEDSDDDEDNGSGEWNFNH</sequence>
<protein>
    <submittedName>
        <fullName evidence="2">Uncharacterized protein</fullName>
    </submittedName>
</protein>
<proteinExistence type="predicted"/>
<organism evidence="2 3">
    <name type="scientific">Hypsibius exemplaris</name>
    <name type="common">Freshwater tardigrade</name>
    <dbReference type="NCBI Taxonomy" id="2072580"/>
    <lineage>
        <taxon>Eukaryota</taxon>
        <taxon>Metazoa</taxon>
        <taxon>Ecdysozoa</taxon>
        <taxon>Tardigrada</taxon>
        <taxon>Eutardigrada</taxon>
        <taxon>Parachela</taxon>
        <taxon>Hypsibioidea</taxon>
        <taxon>Hypsibiidae</taxon>
        <taxon>Hypsibius</taxon>
    </lineage>
</organism>
<evidence type="ECO:0000313" key="2">
    <source>
        <dbReference type="EMBL" id="OQV16717.1"/>
    </source>
</evidence>
<evidence type="ECO:0000256" key="1">
    <source>
        <dbReference type="SAM" id="MobiDB-lite"/>
    </source>
</evidence>
<feature type="compositionally biased region" description="Acidic residues" evidence="1">
    <location>
        <begin position="8"/>
        <end position="34"/>
    </location>
</feature>
<keyword evidence="3" id="KW-1185">Reference proteome</keyword>
<feature type="region of interest" description="Disordered" evidence="1">
    <location>
        <begin position="226"/>
        <end position="530"/>
    </location>
</feature>
<feature type="region of interest" description="Disordered" evidence="1">
    <location>
        <begin position="664"/>
        <end position="701"/>
    </location>
</feature>
<feature type="region of interest" description="Disordered" evidence="1">
    <location>
        <begin position="1"/>
        <end position="96"/>
    </location>
</feature>